<dbReference type="InterPro" id="IPR002553">
    <property type="entry name" value="Clathrin/coatomer_adapt-like_N"/>
</dbReference>
<feature type="region of interest" description="Disordered" evidence="7">
    <location>
        <begin position="811"/>
        <end position="830"/>
    </location>
</feature>
<dbReference type="GO" id="GO:0012505">
    <property type="term" value="C:endomembrane system"/>
    <property type="evidence" value="ECO:0007669"/>
    <property type="project" value="UniProtKB-SubCell"/>
</dbReference>
<dbReference type="InterPro" id="IPR011989">
    <property type="entry name" value="ARM-like"/>
</dbReference>
<dbReference type="InterPro" id="IPR016024">
    <property type="entry name" value="ARM-type_fold"/>
</dbReference>
<organism evidence="10 11">
    <name type="scientific">Dimargaris verticillata</name>
    <dbReference type="NCBI Taxonomy" id="2761393"/>
    <lineage>
        <taxon>Eukaryota</taxon>
        <taxon>Fungi</taxon>
        <taxon>Fungi incertae sedis</taxon>
        <taxon>Zoopagomycota</taxon>
        <taxon>Kickxellomycotina</taxon>
        <taxon>Dimargaritomycetes</taxon>
        <taxon>Dimargaritales</taxon>
        <taxon>Dimargaritaceae</taxon>
        <taxon>Dimargaris</taxon>
    </lineage>
</organism>
<sequence length="1125" mass="122768">MSDAKYFQRGKLQELRAELLSEKNDKKYAKKKIALKKVVANMTMGSDMSPLCTEVVACMTIPNLEVKKMVYLYLVNYGRNRPEIANLALHHMLRDSDDHNPLVRAQAIRTMSYLYVDRVVDALCDPLRHSLKDRDPYVRKTAALCVVKLCMYDRSLVEEEQFIDMLKSLLSDNNPAVVANAVAALTEISEISPHIKLRLNHKVASKLIQALNQCSEWGQTYILEALMFYTPQEPGDAETLAERILPRLQHANSAVVLSTVKVIIYLLNYMTQPDALQALCQKLTPPLITLLNAGPEVQYVALRNMLLIIQRRPDILKNQLKAFFCKYNDPIYVKLAKLEILTRLTTPRNVRVVLLELQEYAAEVDVDVVRKAVRSIGRLAIQIEEAASACVDALLGLIRTKVNYVVQEAVVVIKDIFRKYPNQYENIIGILCENLDSLDDAEAKAAMIWIIGQYADRIENSDEVLESFLDAFLEETTQVQLALLTATVKLFIKRPTLGQDLVPKVLKWATEEVDNPDLRDRGYIYWRLLSTDPAAAKAIVLSEKPDISAEAENLDPVLLEELLMNISSLASIYHKPPSTFIAGAKRRHLTESKVLDHDRTWYTGGLTASSHADRAQSLTSSVPNGDRGNLGEVDATSDQDASLTLDIMPNPYAADESAPVGLASHSLTQGLNHQLIDLLGLDFTAPGPDAAATPNDTAPDGSVGVDSAQGGLTGFANNYGDGQAATNYAQLESDFLKGVGATTAPNPAEDPNNPFGHAAAMQASALSSHSGGGLASPLAAPTGLVKTVGPTAGNGDLLANRPTIQKAFTNTFDPTHSPREFPPSSVTSGDLTGAAPEEAALDTLGQGIKQLQVAEPTAAVPSSPLVSSPSASSGTMNQFTALASAATDQPYVPPKTVLLSAPSAKGLEIQGVFARRQGHLALDLTFVNWSAQPVGDFAIQFNRNSFGLWPAAPLAAPVLPPQQSFDTTVPLTTNGPVQPMNPVTNIQIALKTSLGVFYFQTSFLLHILLVEAGQLEQNSFLSTWQEIPDAMQKIGTVYSLQYQSMLDLRQKLHRNNIFTIAERAVNQMTHFYLSAKTVDGSTFLTELRLDGNFQACYYATKTYASHLVQAYHTALEAILSSGSGC</sequence>
<keyword evidence="11" id="KW-1185">Reference proteome</keyword>
<dbReference type="Pfam" id="PF01602">
    <property type="entry name" value="Adaptin_N"/>
    <property type="match status" value="1"/>
</dbReference>
<evidence type="ECO:0000313" key="10">
    <source>
        <dbReference type="EMBL" id="KAJ1975225.1"/>
    </source>
</evidence>
<keyword evidence="4 6" id="KW-0653">Protein transport</keyword>
<evidence type="ECO:0000256" key="3">
    <source>
        <dbReference type="ARBA" id="ARBA00022448"/>
    </source>
</evidence>
<accession>A0A9W8AYW1</accession>
<dbReference type="FunFam" id="2.60.40.1150:FF:000002">
    <property type="entry name" value="Beta-adaptin-like protein C"/>
    <property type="match status" value="1"/>
</dbReference>
<name>A0A9W8AYW1_9FUNG</name>
<dbReference type="SUPFAM" id="SSF49348">
    <property type="entry name" value="Clathrin adaptor appendage domain"/>
    <property type="match status" value="1"/>
</dbReference>
<dbReference type="GO" id="GO:0016192">
    <property type="term" value="P:vesicle-mediated transport"/>
    <property type="evidence" value="ECO:0007669"/>
    <property type="project" value="InterPro"/>
</dbReference>
<dbReference type="FunFam" id="1.25.10.10:FF:000044">
    <property type="entry name" value="AP complex subunit beta"/>
    <property type="match status" value="1"/>
</dbReference>
<dbReference type="GO" id="GO:0030131">
    <property type="term" value="C:clathrin adaptor complex"/>
    <property type="evidence" value="ECO:0007669"/>
    <property type="project" value="InterPro"/>
</dbReference>
<dbReference type="Gene3D" id="1.25.10.10">
    <property type="entry name" value="Leucine-rich Repeat Variant"/>
    <property type="match status" value="1"/>
</dbReference>
<dbReference type="InterPro" id="IPR015151">
    <property type="entry name" value="B-adaptin_app_sub_C"/>
</dbReference>
<dbReference type="Proteomes" id="UP001151582">
    <property type="component" value="Unassembled WGS sequence"/>
</dbReference>
<evidence type="ECO:0000256" key="6">
    <source>
        <dbReference type="PIRNR" id="PIRNR002291"/>
    </source>
</evidence>
<dbReference type="InterPro" id="IPR009028">
    <property type="entry name" value="Coatomer/calthrin_app_sub_C"/>
</dbReference>
<protein>
    <recommendedName>
        <fullName evidence="6">AP complex subunit beta</fullName>
    </recommendedName>
</protein>
<dbReference type="InterPro" id="IPR012295">
    <property type="entry name" value="TBP_dom_sf"/>
</dbReference>
<dbReference type="GO" id="GO:0030276">
    <property type="term" value="F:clathrin binding"/>
    <property type="evidence" value="ECO:0007669"/>
    <property type="project" value="InterPro"/>
</dbReference>
<feature type="region of interest" description="Disordered" evidence="7">
    <location>
        <begin position="612"/>
        <end position="638"/>
    </location>
</feature>
<comment type="function">
    <text evidence="6">Adaptins are components of the adaptor complexes which link clathrin to receptors in coated vesicles. Clathrin-associated protein complexes are believed to interact with the cytoplasmic tails of membrane proteins, leading to their selection and concentration.</text>
</comment>
<dbReference type="InterPro" id="IPR013037">
    <property type="entry name" value="Clathrin_b-adaptin_app_Ig-like"/>
</dbReference>
<dbReference type="InterPro" id="IPR013041">
    <property type="entry name" value="Clathrin_app_Ig-like_sf"/>
</dbReference>
<comment type="similarity">
    <text evidence="2 6">Belongs to the adaptor complexes large subunit family.</text>
</comment>
<comment type="caution">
    <text evidence="10">The sequence shown here is derived from an EMBL/GenBank/DDBJ whole genome shotgun (WGS) entry which is preliminary data.</text>
</comment>
<reference evidence="10" key="1">
    <citation type="submission" date="2022-07" db="EMBL/GenBank/DDBJ databases">
        <title>Phylogenomic reconstructions and comparative analyses of Kickxellomycotina fungi.</title>
        <authorList>
            <person name="Reynolds N.K."/>
            <person name="Stajich J.E."/>
            <person name="Barry K."/>
            <person name="Grigoriev I.V."/>
            <person name="Crous P."/>
            <person name="Smith M.E."/>
        </authorList>
    </citation>
    <scope>NUCLEOTIDE SEQUENCE</scope>
    <source>
        <strain evidence="10">RSA 567</strain>
    </source>
</reference>
<dbReference type="PIRSF" id="PIRSF002291">
    <property type="entry name" value="AP_complex_beta"/>
    <property type="match status" value="1"/>
</dbReference>
<dbReference type="GO" id="GO:0006886">
    <property type="term" value="P:intracellular protein transport"/>
    <property type="evidence" value="ECO:0007669"/>
    <property type="project" value="InterPro"/>
</dbReference>
<dbReference type="InterPro" id="IPR016342">
    <property type="entry name" value="AP_complex_bsu_1_2_4"/>
</dbReference>
<dbReference type="EMBL" id="JANBQB010000553">
    <property type="protein sequence ID" value="KAJ1975225.1"/>
    <property type="molecule type" value="Genomic_DNA"/>
</dbReference>
<dbReference type="Gene3D" id="2.60.40.1150">
    <property type="match status" value="1"/>
</dbReference>
<evidence type="ECO:0000259" key="8">
    <source>
        <dbReference type="SMART" id="SM00809"/>
    </source>
</evidence>
<evidence type="ECO:0000256" key="5">
    <source>
        <dbReference type="ARBA" id="ARBA00023136"/>
    </source>
</evidence>
<dbReference type="PANTHER" id="PTHR11134">
    <property type="entry name" value="ADAPTOR COMPLEX SUBUNIT BETA FAMILY MEMBER"/>
    <property type="match status" value="1"/>
</dbReference>
<dbReference type="InterPro" id="IPR026739">
    <property type="entry name" value="AP_beta"/>
</dbReference>
<dbReference type="InterPro" id="IPR008152">
    <property type="entry name" value="Clathrin_a/b/g-adaptin_app_Ig"/>
</dbReference>
<gene>
    <name evidence="10" type="ORF">H4R34_004417</name>
</gene>
<evidence type="ECO:0000259" key="9">
    <source>
        <dbReference type="SMART" id="SM01020"/>
    </source>
</evidence>
<feature type="domain" description="Beta-adaptin appendage C-terminal subdomain" evidence="9">
    <location>
        <begin position="1009"/>
        <end position="1120"/>
    </location>
</feature>
<proteinExistence type="inferred from homology"/>
<feature type="compositionally biased region" description="Polar residues" evidence="7">
    <location>
        <begin position="612"/>
        <end position="623"/>
    </location>
</feature>
<feature type="domain" description="Clathrin adaptor alpha/beta/gamma-adaptin appendage Ig-like subdomain" evidence="8">
    <location>
        <begin position="888"/>
        <end position="987"/>
    </location>
</feature>
<dbReference type="SUPFAM" id="SSF55711">
    <property type="entry name" value="Subdomain of clathrin and coatomer appendage domain"/>
    <property type="match status" value="1"/>
</dbReference>
<dbReference type="SMART" id="SM00809">
    <property type="entry name" value="Alpha_adaptinC2"/>
    <property type="match status" value="1"/>
</dbReference>
<keyword evidence="5 6" id="KW-0472">Membrane</keyword>
<dbReference type="SUPFAM" id="SSF48371">
    <property type="entry name" value="ARM repeat"/>
    <property type="match status" value="1"/>
</dbReference>
<evidence type="ECO:0000313" key="11">
    <source>
        <dbReference type="Proteomes" id="UP001151582"/>
    </source>
</evidence>
<dbReference type="Pfam" id="PF02883">
    <property type="entry name" value="Alpha_adaptinC2"/>
    <property type="match status" value="1"/>
</dbReference>
<dbReference type="OrthoDB" id="10254310at2759"/>
<evidence type="ECO:0000256" key="4">
    <source>
        <dbReference type="ARBA" id="ARBA00022927"/>
    </source>
</evidence>
<comment type="subcellular location">
    <subcellularLocation>
        <location evidence="1">Endomembrane system</location>
    </subcellularLocation>
</comment>
<dbReference type="AlphaFoldDB" id="A0A9W8AYW1"/>
<keyword evidence="3 6" id="KW-0813">Transport</keyword>
<dbReference type="SMART" id="SM01020">
    <property type="entry name" value="B2-adapt-app_C"/>
    <property type="match status" value="1"/>
</dbReference>
<evidence type="ECO:0000256" key="1">
    <source>
        <dbReference type="ARBA" id="ARBA00004308"/>
    </source>
</evidence>
<dbReference type="Pfam" id="PF09066">
    <property type="entry name" value="B2-adapt-app_C"/>
    <property type="match status" value="1"/>
</dbReference>
<dbReference type="Gene3D" id="3.30.310.10">
    <property type="entry name" value="TATA-Binding Protein"/>
    <property type="match status" value="1"/>
</dbReference>
<evidence type="ECO:0000256" key="2">
    <source>
        <dbReference type="ARBA" id="ARBA00006613"/>
    </source>
</evidence>
<evidence type="ECO:0000256" key="7">
    <source>
        <dbReference type="SAM" id="MobiDB-lite"/>
    </source>
</evidence>